<sequence>MKSHLFQKTARLALLLGMCSVPVLGAAAAAPGPSDLTIDVLWLMPPNGSTVLATDPINVTFRYRYSKPAGDVRIWARILDTKFTAGYVGVAEPLEPGTDIITRTAYLTEAGTVKTISLIAKDGNSTEILRKDIPVNYTFVPNKAIDALKGDGVGSKIVSIRIAGGKNAVHRKGVFVPVDVRYAINAKHGLIANVHPDTKCAMTHAGLFAPLFGNGIKQMGFTVGEKCVVTKIKLVLWNTVQQKVYDETVEVNMTYTD</sequence>
<organism evidence="2 3">
    <name type="scientific">Massilia glaciei</name>
    <dbReference type="NCBI Taxonomy" id="1524097"/>
    <lineage>
        <taxon>Bacteria</taxon>
        <taxon>Pseudomonadati</taxon>
        <taxon>Pseudomonadota</taxon>
        <taxon>Betaproteobacteria</taxon>
        <taxon>Burkholderiales</taxon>
        <taxon>Oxalobacteraceae</taxon>
        <taxon>Telluria group</taxon>
        <taxon>Massilia</taxon>
    </lineage>
</organism>
<evidence type="ECO:0008006" key="4">
    <source>
        <dbReference type="Google" id="ProtNLM"/>
    </source>
</evidence>
<dbReference type="EMBL" id="PXWF02000275">
    <property type="protein sequence ID" value="PWF43691.1"/>
    <property type="molecule type" value="Genomic_DNA"/>
</dbReference>
<dbReference type="AlphaFoldDB" id="A0A2U2HG38"/>
<keyword evidence="3" id="KW-1185">Reference proteome</keyword>
<evidence type="ECO:0000256" key="1">
    <source>
        <dbReference type="SAM" id="SignalP"/>
    </source>
</evidence>
<feature type="chain" id="PRO_5015397030" description="DUF3108 domain-containing protein" evidence="1">
    <location>
        <begin position="30"/>
        <end position="257"/>
    </location>
</feature>
<comment type="caution">
    <text evidence="2">The sequence shown here is derived from an EMBL/GenBank/DDBJ whole genome shotgun (WGS) entry which is preliminary data.</text>
</comment>
<protein>
    <recommendedName>
        <fullName evidence="4">DUF3108 domain-containing protein</fullName>
    </recommendedName>
</protein>
<evidence type="ECO:0000313" key="3">
    <source>
        <dbReference type="Proteomes" id="UP000241421"/>
    </source>
</evidence>
<dbReference type="OrthoDB" id="8817533at2"/>
<name>A0A2U2HG38_9BURK</name>
<evidence type="ECO:0000313" key="2">
    <source>
        <dbReference type="EMBL" id="PWF43691.1"/>
    </source>
</evidence>
<proteinExistence type="predicted"/>
<feature type="signal peptide" evidence="1">
    <location>
        <begin position="1"/>
        <end position="29"/>
    </location>
</feature>
<accession>A0A2U2HG38</accession>
<dbReference type="RefSeq" id="WP_106759235.1">
    <property type="nucleotide sequence ID" value="NZ_PXWF02000275.1"/>
</dbReference>
<reference evidence="2 3" key="1">
    <citation type="submission" date="2018-04" db="EMBL/GenBank/DDBJ databases">
        <title>Massilia violaceinigra sp. nov., a novel purple-pigmented bacterium isolated from Tianshan glacier, Xinjiang, China.</title>
        <authorList>
            <person name="Wang H."/>
        </authorList>
    </citation>
    <scope>NUCLEOTIDE SEQUENCE [LARGE SCALE GENOMIC DNA]</scope>
    <source>
        <strain evidence="2 3">B448-2</strain>
    </source>
</reference>
<keyword evidence="1" id="KW-0732">Signal</keyword>
<gene>
    <name evidence="2" type="ORF">C7C56_020590</name>
</gene>
<dbReference type="Proteomes" id="UP000241421">
    <property type="component" value="Unassembled WGS sequence"/>
</dbReference>